<sequence>MNARTEIMQRLRASLSDAPAAPEVPRAYRRTSVRDASEVREMLVDRLEDYRATVHSATVESLPTLLDGLVTGPVILPDGLDPIWLPLAEEVTDPLDAACVITSSTVSCAETGTIFLTGRADEGRRELSLIPDHHICIVPAGTIVELFPEAWERVASVGLEGPITMISGPSATSDIELERVEGVHGPRRLDVVILG</sequence>
<evidence type="ECO:0000313" key="2">
    <source>
        <dbReference type="EMBL" id="AJE31926.1"/>
    </source>
</evidence>
<dbReference type="KEGG" id="chm:B842_00330"/>
<dbReference type="PANTHER" id="PTHR43682">
    <property type="entry name" value="LACTATE UTILIZATION PROTEIN C"/>
    <property type="match status" value="1"/>
</dbReference>
<dbReference type="InterPro" id="IPR003741">
    <property type="entry name" value="LUD_dom"/>
</dbReference>
<dbReference type="InterPro" id="IPR037171">
    <property type="entry name" value="NagB/RpiA_transferase-like"/>
</dbReference>
<dbReference type="HOGENOM" id="CLU_090664_0_0_11"/>
<protein>
    <recommendedName>
        <fullName evidence="1">LUD domain-containing protein</fullName>
    </recommendedName>
</protein>
<dbReference type="PANTHER" id="PTHR43682:SF1">
    <property type="entry name" value="LACTATE UTILIZATION PROTEIN C"/>
    <property type="match status" value="1"/>
</dbReference>
<dbReference type="Pfam" id="PF02589">
    <property type="entry name" value="LUD_dom"/>
    <property type="match status" value="1"/>
</dbReference>
<dbReference type="EMBL" id="CP005286">
    <property type="protein sequence ID" value="AJE31926.1"/>
    <property type="molecule type" value="Genomic_DNA"/>
</dbReference>
<keyword evidence="3" id="KW-1185">Reference proteome</keyword>
<dbReference type="Gene3D" id="3.40.50.10420">
    <property type="entry name" value="NagB/RpiA/CoA transferase-like"/>
    <property type="match status" value="1"/>
</dbReference>
<dbReference type="Proteomes" id="UP000031524">
    <property type="component" value="Chromosome"/>
</dbReference>
<proteinExistence type="predicted"/>
<dbReference type="SUPFAM" id="SSF100950">
    <property type="entry name" value="NagB/RpiA/CoA transferase-like"/>
    <property type="match status" value="1"/>
</dbReference>
<evidence type="ECO:0000259" key="1">
    <source>
        <dbReference type="Pfam" id="PF02589"/>
    </source>
</evidence>
<dbReference type="InterPro" id="IPR024185">
    <property type="entry name" value="FTHF_cligase-like_sf"/>
</dbReference>
<dbReference type="AlphaFoldDB" id="A0A0B5CZZ5"/>
<organism evidence="2 3">
    <name type="scientific">Corynebacterium humireducens NBRC 106098 = DSM 45392</name>
    <dbReference type="NCBI Taxonomy" id="1223515"/>
    <lineage>
        <taxon>Bacteria</taxon>
        <taxon>Bacillati</taxon>
        <taxon>Actinomycetota</taxon>
        <taxon>Actinomycetes</taxon>
        <taxon>Mycobacteriales</taxon>
        <taxon>Corynebacteriaceae</taxon>
        <taxon>Corynebacterium</taxon>
    </lineage>
</organism>
<gene>
    <name evidence="2" type="ORF">B842_00330</name>
</gene>
<dbReference type="RefSeq" id="WP_040084537.1">
    <property type="nucleotide sequence ID" value="NZ_BCSU01000015.1"/>
</dbReference>
<feature type="domain" description="LUD" evidence="1">
    <location>
        <begin position="95"/>
        <end position="194"/>
    </location>
</feature>
<dbReference type="STRING" id="1223515.B842_00330"/>
<name>A0A0B5CZZ5_9CORY</name>
<accession>A0A0B5CZZ5</accession>
<dbReference type="OrthoDB" id="9794187at2"/>
<reference evidence="2 3" key="1">
    <citation type="submission" date="2013-04" db="EMBL/GenBank/DDBJ databases">
        <title>Complete genome sequence of Corynebacterium humireducens DSM 45392(T), isolated from a wastewater-fed microbial fuel cell.</title>
        <authorList>
            <person name="Ruckert C."/>
            <person name="Albersmeier A."/>
            <person name="Kalinowski J."/>
        </authorList>
    </citation>
    <scope>NUCLEOTIDE SEQUENCE [LARGE SCALE GENOMIC DNA]</scope>
    <source>
        <strain evidence="3">MFC-5</strain>
    </source>
</reference>
<evidence type="ECO:0000313" key="3">
    <source>
        <dbReference type="Proteomes" id="UP000031524"/>
    </source>
</evidence>